<dbReference type="OrthoDB" id="9759295at2"/>
<name>A0A286DDS0_9GAMM</name>
<evidence type="ECO:0000256" key="3">
    <source>
        <dbReference type="ARBA" id="ARBA00022475"/>
    </source>
</evidence>
<protein>
    <submittedName>
        <fullName evidence="8">Type IV secretion system protein VirD4</fullName>
    </submittedName>
</protein>
<dbReference type="Gene3D" id="3.40.50.300">
    <property type="entry name" value="P-loop containing nucleotide triphosphate hydrolases"/>
    <property type="match status" value="1"/>
</dbReference>
<organism evidence="8 9">
    <name type="scientific">Pseudoxanthomonas wuyuanensis</name>
    <dbReference type="NCBI Taxonomy" id="1073196"/>
    <lineage>
        <taxon>Bacteria</taxon>
        <taxon>Pseudomonadati</taxon>
        <taxon>Pseudomonadota</taxon>
        <taxon>Gammaproteobacteria</taxon>
        <taxon>Lysobacterales</taxon>
        <taxon>Lysobacteraceae</taxon>
        <taxon>Pseudoxanthomonas</taxon>
    </lineage>
</organism>
<dbReference type="AlphaFoldDB" id="A0A286DDS0"/>
<keyword evidence="4 7" id="KW-0812">Transmembrane</keyword>
<dbReference type="RefSeq" id="WP_097123286.1">
    <property type="nucleotide sequence ID" value="NZ_OCND01000011.1"/>
</dbReference>
<evidence type="ECO:0000256" key="4">
    <source>
        <dbReference type="ARBA" id="ARBA00022692"/>
    </source>
</evidence>
<dbReference type="EMBL" id="OCND01000011">
    <property type="protein sequence ID" value="SOD56780.1"/>
    <property type="molecule type" value="Genomic_DNA"/>
</dbReference>
<evidence type="ECO:0000313" key="9">
    <source>
        <dbReference type="Proteomes" id="UP000219374"/>
    </source>
</evidence>
<evidence type="ECO:0000256" key="5">
    <source>
        <dbReference type="ARBA" id="ARBA00022989"/>
    </source>
</evidence>
<comment type="similarity">
    <text evidence="2">Belongs to the VirD4/TraG family.</text>
</comment>
<feature type="transmembrane region" description="Helical" evidence="7">
    <location>
        <begin position="65"/>
        <end position="86"/>
    </location>
</feature>
<dbReference type="SUPFAM" id="SSF52540">
    <property type="entry name" value="P-loop containing nucleoside triphosphate hydrolases"/>
    <property type="match status" value="1"/>
</dbReference>
<evidence type="ECO:0000313" key="8">
    <source>
        <dbReference type="EMBL" id="SOD56780.1"/>
    </source>
</evidence>
<keyword evidence="3" id="KW-1003">Cell membrane</keyword>
<dbReference type="PANTHER" id="PTHR37937">
    <property type="entry name" value="CONJUGATIVE TRANSFER: DNA TRANSPORT"/>
    <property type="match status" value="1"/>
</dbReference>
<dbReference type="CDD" id="cd01127">
    <property type="entry name" value="TrwB_TraG_TraD_VirD4"/>
    <property type="match status" value="2"/>
</dbReference>
<reference evidence="8 9" key="1">
    <citation type="submission" date="2017-09" db="EMBL/GenBank/DDBJ databases">
        <authorList>
            <person name="Ehlers B."/>
            <person name="Leendertz F.H."/>
        </authorList>
    </citation>
    <scope>NUCLEOTIDE SEQUENCE [LARGE SCALE GENOMIC DNA]</scope>
    <source>
        <strain evidence="8 9">CGMCC 1.10978</strain>
    </source>
</reference>
<keyword evidence="9" id="KW-1185">Reference proteome</keyword>
<comment type="subcellular location">
    <subcellularLocation>
        <location evidence="1">Cell membrane</location>
        <topology evidence="1">Multi-pass membrane protein</topology>
    </subcellularLocation>
</comment>
<feature type="transmembrane region" description="Helical" evidence="7">
    <location>
        <begin position="7"/>
        <end position="33"/>
    </location>
</feature>
<accession>A0A286DDS0</accession>
<dbReference type="Pfam" id="PF02534">
    <property type="entry name" value="T4SS-DNA_transf"/>
    <property type="match status" value="1"/>
</dbReference>
<dbReference type="InterPro" id="IPR003688">
    <property type="entry name" value="TraG/VirD4"/>
</dbReference>
<evidence type="ECO:0000256" key="1">
    <source>
        <dbReference type="ARBA" id="ARBA00004651"/>
    </source>
</evidence>
<evidence type="ECO:0000256" key="2">
    <source>
        <dbReference type="ARBA" id="ARBA00008806"/>
    </source>
</evidence>
<dbReference type="InterPro" id="IPR027417">
    <property type="entry name" value="P-loop_NTPase"/>
</dbReference>
<keyword evidence="5 7" id="KW-1133">Transmembrane helix</keyword>
<evidence type="ECO:0000256" key="7">
    <source>
        <dbReference type="SAM" id="Phobius"/>
    </source>
</evidence>
<dbReference type="PANTHER" id="PTHR37937:SF1">
    <property type="entry name" value="CONJUGATIVE TRANSFER: DNA TRANSPORT"/>
    <property type="match status" value="1"/>
</dbReference>
<dbReference type="InterPro" id="IPR051539">
    <property type="entry name" value="T4SS-coupling_protein"/>
</dbReference>
<proteinExistence type="inferred from homology"/>
<keyword evidence="6 7" id="KW-0472">Membrane</keyword>
<sequence>MNSRLKFAFIVGGLLLALFAGLWLSGAMTLLLLGMSVPTKLTTFIEYWRAIDLPQVQPYATKIKVGGMVGFGIPLLTWAVSLFLFLKPKRKSIHGDARFANHGDLSKLGLLKDDPTGIIVGKTGGHFLRLPGTRHALLAAPTRSGKGVGAVIPNLLNFKGSMVVLDIKQEAFDITSGYRATLGDVFLFNPFAEDLRTHCWNPLAYVRHDGPYLTPDLQAIADCLYKESPGQDPFWNNQARACFVAAGRFLFDRLAWEVENGWPLKRTNPTLGGIYRLLSGDGGDLQEYLQRLMTQSGVSRDTKTAFANITSLAEQTFTSVIASAQAPLLIFLNPILDKATSSNDFWLPDLRRKAMSIYVGISPNKLSEASGILNLFFNQAIKLNTDQTPDKDPSLKHQCLYLLDEFTSLGRVDVMVDGVSYFAGYNVRVFCVIQSLSQLDAVYGADKARSMVTNLACQVVYTPREQRDANEYSEMLGFTTVRRRQRTRSHGQGGNVSYTEIEEKVELMKPQELKALSPEEEIVFIEGTPHPIKCSKIRYYKDRFFTSRLMEPVTVTTLEI</sequence>
<gene>
    <name evidence="8" type="ORF">SAMN06296416_1115</name>
</gene>
<evidence type="ECO:0000256" key="6">
    <source>
        <dbReference type="ARBA" id="ARBA00023136"/>
    </source>
</evidence>
<dbReference type="Proteomes" id="UP000219374">
    <property type="component" value="Unassembled WGS sequence"/>
</dbReference>
<dbReference type="GO" id="GO:0005886">
    <property type="term" value="C:plasma membrane"/>
    <property type="evidence" value="ECO:0007669"/>
    <property type="project" value="UniProtKB-SubCell"/>
</dbReference>